<dbReference type="EMBL" id="JAMZDY010000001">
    <property type="protein sequence ID" value="MCP2369858.1"/>
    <property type="molecule type" value="Genomic_DNA"/>
</dbReference>
<dbReference type="Gene3D" id="3.40.50.2000">
    <property type="entry name" value="Glycogen Phosphorylase B"/>
    <property type="match status" value="2"/>
</dbReference>
<accession>A0A9X2GZL1</accession>
<dbReference type="InterPro" id="IPR010610">
    <property type="entry name" value="EryCIII-like_C"/>
</dbReference>
<reference evidence="2" key="1">
    <citation type="submission" date="2022-06" db="EMBL/GenBank/DDBJ databases">
        <title>Sequencing the genomes of 1000 actinobacteria strains.</title>
        <authorList>
            <person name="Klenk H.-P."/>
        </authorList>
    </citation>
    <scope>NUCLEOTIDE SEQUENCE</scope>
    <source>
        <strain evidence="2">DSM 22016</strain>
    </source>
</reference>
<keyword evidence="3" id="KW-1185">Reference proteome</keyword>
<organism evidence="2 3">
    <name type="scientific">Agromyces terreus</name>
    <dbReference type="NCBI Taxonomy" id="424795"/>
    <lineage>
        <taxon>Bacteria</taxon>
        <taxon>Bacillati</taxon>
        <taxon>Actinomycetota</taxon>
        <taxon>Actinomycetes</taxon>
        <taxon>Micrococcales</taxon>
        <taxon>Microbacteriaceae</taxon>
        <taxon>Agromyces</taxon>
    </lineage>
</organism>
<dbReference type="RefSeq" id="WP_156999774.1">
    <property type="nucleotide sequence ID" value="NZ_BAAANU010000045.1"/>
</dbReference>
<comment type="caution">
    <text evidence="2">The sequence shown here is derived from an EMBL/GenBank/DDBJ whole genome shotgun (WGS) entry which is preliminary data.</text>
</comment>
<dbReference type="Proteomes" id="UP001139722">
    <property type="component" value="Unassembled WGS sequence"/>
</dbReference>
<feature type="domain" description="Erythromycin biosynthesis protein CIII-like C-terminal" evidence="1">
    <location>
        <begin position="292"/>
        <end position="418"/>
    </location>
</feature>
<evidence type="ECO:0000313" key="3">
    <source>
        <dbReference type="Proteomes" id="UP001139722"/>
    </source>
</evidence>
<dbReference type="InterPro" id="IPR002213">
    <property type="entry name" value="UDP_glucos_trans"/>
</dbReference>
<dbReference type="GO" id="GO:0017000">
    <property type="term" value="P:antibiotic biosynthetic process"/>
    <property type="evidence" value="ECO:0007669"/>
    <property type="project" value="UniProtKB-ARBA"/>
</dbReference>
<name>A0A9X2GZL1_9MICO</name>
<dbReference type="SUPFAM" id="SSF53756">
    <property type="entry name" value="UDP-Glycosyltransferase/glycogen phosphorylase"/>
    <property type="match status" value="1"/>
</dbReference>
<evidence type="ECO:0000259" key="1">
    <source>
        <dbReference type="Pfam" id="PF06722"/>
    </source>
</evidence>
<dbReference type="CDD" id="cd03784">
    <property type="entry name" value="GT1_Gtf-like"/>
    <property type="match status" value="1"/>
</dbReference>
<dbReference type="PANTHER" id="PTHR48050:SF13">
    <property type="entry name" value="STEROL 3-BETA-GLUCOSYLTRANSFERASE UGT80A2"/>
    <property type="match status" value="1"/>
</dbReference>
<proteinExistence type="predicted"/>
<dbReference type="FunFam" id="3.40.50.2000:FF:000072">
    <property type="entry name" value="Glycosyl transferase"/>
    <property type="match status" value="1"/>
</dbReference>
<evidence type="ECO:0000313" key="2">
    <source>
        <dbReference type="EMBL" id="MCP2369858.1"/>
    </source>
</evidence>
<dbReference type="Pfam" id="PF06722">
    <property type="entry name" value="EryCIII-like_C"/>
    <property type="match status" value="1"/>
</dbReference>
<dbReference type="PANTHER" id="PTHR48050">
    <property type="entry name" value="STEROL 3-BETA-GLUCOSYLTRANSFERASE"/>
    <property type="match status" value="1"/>
</dbReference>
<protein>
    <submittedName>
        <fullName evidence="2">MGT family glycosyltransferase</fullName>
    </submittedName>
</protein>
<dbReference type="GO" id="GO:0016758">
    <property type="term" value="F:hexosyltransferase activity"/>
    <property type="evidence" value="ECO:0007669"/>
    <property type="project" value="UniProtKB-ARBA"/>
</dbReference>
<gene>
    <name evidence="2" type="ORF">BJ978_000534</name>
</gene>
<dbReference type="AlphaFoldDB" id="A0A9X2GZL1"/>
<sequence>MSSVLMTATPVHGHVTPLLAVAASLVAAGDRVRFLTGARYRDAVLATGAEYLPLPPAADYDDRDVDAAFPGRRGLRGPAGIRYDMIEIFLKPVPAQLAAVRAALAAEPTDAILAESMFAAAALLGEIPRDQRPLLVNLGIIPLGIKHPDVAPFGLGVRPRPGGLGRLRNRLLTLSAERGVFAPVQRFADELCRTEVGRPLERFFLDWPSGADLLVQFTVPEFEYPRDGLPDTVRFVGPVSRARASTVPLPDWWADLDGTRPVVHVTQGTVANADWTLIEPTVRALADDDLLVVVSTGGRPVDTLPRDLPANVRTASFLPYDRLLPRTDLMVTNGGYGGVHYALEHGVPLIVAGRTEDKTEVSARVAWSGVGVDLRTDTPTPRQVGDAVRRVMAEPRFRQRAEQIGEAIRRSPGPDAVHGLVAEALASRRGGERVG</sequence>
<dbReference type="GO" id="GO:0008194">
    <property type="term" value="F:UDP-glycosyltransferase activity"/>
    <property type="evidence" value="ECO:0007669"/>
    <property type="project" value="InterPro"/>
</dbReference>
<dbReference type="InterPro" id="IPR050426">
    <property type="entry name" value="Glycosyltransferase_28"/>
</dbReference>
<dbReference type="OrthoDB" id="6620093at2"/>